<dbReference type="RefSeq" id="WP_131311678.1">
    <property type="nucleotide sequence ID" value="NZ_SJFN01000052.1"/>
</dbReference>
<evidence type="ECO:0000313" key="2">
    <source>
        <dbReference type="Proteomes" id="UP000292781"/>
    </source>
</evidence>
<name>A0A4Q9VDT2_9HYPH</name>
<organism evidence="1 2">
    <name type="scientific">Siculibacillus lacustris</name>
    <dbReference type="NCBI Taxonomy" id="1549641"/>
    <lineage>
        <taxon>Bacteria</taxon>
        <taxon>Pseudomonadati</taxon>
        <taxon>Pseudomonadota</taxon>
        <taxon>Alphaproteobacteria</taxon>
        <taxon>Hyphomicrobiales</taxon>
        <taxon>Ancalomicrobiaceae</taxon>
        <taxon>Siculibacillus</taxon>
    </lineage>
</organism>
<dbReference type="InterPro" id="IPR014942">
    <property type="entry name" value="AbiEii"/>
</dbReference>
<reference evidence="1 2" key="1">
    <citation type="submission" date="2019-02" db="EMBL/GenBank/DDBJ databases">
        <title>Siculibacillus lacustris gen. nov., sp. nov., a new rosette-forming bacterium isolated from a freshwater crater lake (Lake St. Ana, Romania).</title>
        <authorList>
            <person name="Felfoldi T."/>
            <person name="Marton Z."/>
            <person name="Szabo A."/>
            <person name="Mentes A."/>
            <person name="Boka K."/>
            <person name="Marialigeti K."/>
            <person name="Mathe I."/>
            <person name="Koncz M."/>
            <person name="Schumann P."/>
            <person name="Toth E."/>
        </authorList>
    </citation>
    <scope>NUCLEOTIDE SEQUENCE [LARGE SCALE GENOMIC DNA]</scope>
    <source>
        <strain evidence="1 2">SA-279</strain>
    </source>
</reference>
<sequence>MFTPSLDILPDPQRRLWPELASTPHAFTLYGGTAIALRLGHRFSVDFDFFSTVPFVPAELNVALPYLKGGTLRQSAANTLTVSVDRGGPVQLSFFGGLRLGQVQPTELVEGPAFPVASLVDLSGMKVAVVTQRAEVKDYLDLHALLTIARIDLPTMLAAAAIIYAEEFNPLISLKAISYHDDPALKELPASIRKDLLRAVRAVDVHALPHLAAVKVREPRA</sequence>
<gene>
    <name evidence="1" type="ORF">EYW49_21465</name>
</gene>
<dbReference type="Proteomes" id="UP000292781">
    <property type="component" value="Unassembled WGS sequence"/>
</dbReference>
<proteinExistence type="predicted"/>
<dbReference type="OrthoDB" id="9796281at2"/>
<keyword evidence="2" id="KW-1185">Reference proteome</keyword>
<comment type="caution">
    <text evidence="1">The sequence shown here is derived from an EMBL/GenBank/DDBJ whole genome shotgun (WGS) entry which is preliminary data.</text>
</comment>
<evidence type="ECO:0000313" key="1">
    <source>
        <dbReference type="EMBL" id="TBW32848.1"/>
    </source>
</evidence>
<accession>A0A4Q9VDT2</accession>
<dbReference type="Pfam" id="PF08843">
    <property type="entry name" value="AbiEii"/>
    <property type="match status" value="1"/>
</dbReference>
<protein>
    <recommendedName>
        <fullName evidence="3">Nucleotidyl transferase AbiEii/AbiGii toxin family protein</fullName>
    </recommendedName>
</protein>
<dbReference type="EMBL" id="SJFN01000052">
    <property type="protein sequence ID" value="TBW32848.1"/>
    <property type="molecule type" value="Genomic_DNA"/>
</dbReference>
<dbReference type="AlphaFoldDB" id="A0A4Q9VDT2"/>
<evidence type="ECO:0008006" key="3">
    <source>
        <dbReference type="Google" id="ProtNLM"/>
    </source>
</evidence>